<dbReference type="Proteomes" id="UP001335665">
    <property type="component" value="Unassembled WGS sequence"/>
</dbReference>
<reference evidence="3 4" key="1">
    <citation type="submission" date="2023-02" db="EMBL/GenBank/DDBJ databases">
        <title>The predominant lactic acid bacteria and yeasts involved in the spontaneous fermentation of millet during the production of the traditional porridge Hausa koko in Ghana.</title>
        <authorList>
            <person name="Atter A."/>
            <person name="Diaz M."/>
        </authorList>
    </citation>
    <scope>NUCLEOTIDE SEQUENCE [LARGE SCALE GENOMIC DNA]</scope>
    <source>
        <strain evidence="3 4">FI11552</strain>
    </source>
</reference>
<feature type="region of interest" description="Disordered" evidence="1">
    <location>
        <begin position="186"/>
        <end position="227"/>
    </location>
</feature>
<sequence>MKNAPHQLTVAKAELQKEQDTLKLFTEVIQQVQTKVNTAQKKANETAQVVRNVKLDLAEANAKLADAKMTDAQRYGKQVVVNPVNITAGDPVPASKLANALTLPVSRANGVSTLSLVVNNGQAAELPAGTTAVWANEAQVKADAQQAGNYTEYVLVTFPDGFQVTVKAQMKVVAAKVAHQNSNAIISSSSKNGSSSTMTTSYTEGYESGSERSQDEFNGVNGNWLTL</sequence>
<feature type="domain" description="Rib" evidence="2">
    <location>
        <begin position="123"/>
        <end position="173"/>
    </location>
</feature>
<dbReference type="InterPro" id="IPR059115">
    <property type="entry name" value="Rib"/>
</dbReference>
<name>A0ABU7STC8_9LACO</name>
<evidence type="ECO:0000256" key="1">
    <source>
        <dbReference type="SAM" id="MobiDB-lite"/>
    </source>
</evidence>
<feature type="compositionally biased region" description="Low complexity" evidence="1">
    <location>
        <begin position="186"/>
        <end position="201"/>
    </location>
</feature>
<proteinExistence type="predicted"/>
<comment type="caution">
    <text evidence="3">The sequence shown here is derived from an EMBL/GenBank/DDBJ whole genome shotgun (WGS) entry which is preliminary data.</text>
</comment>
<dbReference type="Pfam" id="PF08428">
    <property type="entry name" value="Rib"/>
    <property type="match status" value="1"/>
</dbReference>
<evidence type="ECO:0000259" key="2">
    <source>
        <dbReference type="Pfam" id="PF08428"/>
    </source>
</evidence>
<protein>
    <submittedName>
        <fullName evidence="3">Rib/alpha-like domain-containing protein</fullName>
    </submittedName>
</protein>
<gene>
    <name evidence="3" type="ORF">PS396_03740</name>
</gene>
<accession>A0ABU7STC8</accession>
<dbReference type="EMBL" id="JAQSFA010000007">
    <property type="protein sequence ID" value="MEE6700911.1"/>
    <property type="molecule type" value="Genomic_DNA"/>
</dbReference>
<dbReference type="RefSeq" id="WP_331192065.1">
    <property type="nucleotide sequence ID" value="NZ_JAQSEO010000016.1"/>
</dbReference>
<evidence type="ECO:0000313" key="4">
    <source>
        <dbReference type="Proteomes" id="UP001335665"/>
    </source>
</evidence>
<evidence type="ECO:0000313" key="3">
    <source>
        <dbReference type="EMBL" id="MEE6700911.1"/>
    </source>
</evidence>
<keyword evidence="4" id="KW-1185">Reference proteome</keyword>
<organism evidence="3 4">
    <name type="scientific">Limosilactobacillus pontis</name>
    <dbReference type="NCBI Taxonomy" id="35787"/>
    <lineage>
        <taxon>Bacteria</taxon>
        <taxon>Bacillati</taxon>
        <taxon>Bacillota</taxon>
        <taxon>Bacilli</taxon>
        <taxon>Lactobacillales</taxon>
        <taxon>Lactobacillaceae</taxon>
        <taxon>Limosilactobacillus</taxon>
    </lineage>
</organism>